<organism evidence="6 7">
    <name type="scientific">Carboxylicivirga mesophila</name>
    <dbReference type="NCBI Taxonomy" id="1166478"/>
    <lineage>
        <taxon>Bacteria</taxon>
        <taxon>Pseudomonadati</taxon>
        <taxon>Bacteroidota</taxon>
        <taxon>Bacteroidia</taxon>
        <taxon>Marinilabiliales</taxon>
        <taxon>Marinilabiliaceae</taxon>
        <taxon>Carboxylicivirga</taxon>
    </lineage>
</organism>
<evidence type="ECO:0000313" key="6">
    <source>
        <dbReference type="EMBL" id="MBS2212206.1"/>
    </source>
</evidence>
<feature type="modified residue" description="N6-(pyridoxal phosphate)lysine" evidence="4">
    <location>
        <position position="36"/>
    </location>
</feature>
<evidence type="ECO:0000256" key="1">
    <source>
        <dbReference type="ARBA" id="ARBA00001933"/>
    </source>
</evidence>
<comment type="pathway">
    <text evidence="4">Amino-acid biosynthesis; D-alanine biosynthesis; D-alanine from L-alanine: step 1/1.</text>
</comment>
<feature type="binding site" evidence="4">
    <location>
        <position position="323"/>
    </location>
    <ligand>
        <name>substrate</name>
    </ligand>
</feature>
<dbReference type="InterPro" id="IPR011079">
    <property type="entry name" value="Ala_racemase_C"/>
</dbReference>
<dbReference type="InterPro" id="IPR001608">
    <property type="entry name" value="Ala_racemase_N"/>
</dbReference>
<comment type="catalytic activity">
    <reaction evidence="4">
        <text>L-alanine = D-alanine</text>
        <dbReference type="Rhea" id="RHEA:20249"/>
        <dbReference type="ChEBI" id="CHEBI:57416"/>
        <dbReference type="ChEBI" id="CHEBI:57972"/>
        <dbReference type="EC" id="5.1.1.1"/>
    </reaction>
</comment>
<gene>
    <name evidence="6" type="primary">alr</name>
    <name evidence="6" type="ORF">KEM09_12380</name>
</gene>
<dbReference type="EC" id="5.1.1.1" evidence="4"/>
<dbReference type="SMART" id="SM01005">
    <property type="entry name" value="Ala_racemase_C"/>
    <property type="match status" value="1"/>
</dbReference>
<dbReference type="PANTHER" id="PTHR30511:SF0">
    <property type="entry name" value="ALANINE RACEMASE, CATABOLIC-RELATED"/>
    <property type="match status" value="1"/>
</dbReference>
<comment type="cofactor">
    <cofactor evidence="1 4">
        <name>pyridoxal 5'-phosphate</name>
        <dbReference type="ChEBI" id="CHEBI:597326"/>
    </cofactor>
</comment>
<comment type="function">
    <text evidence="4">Catalyzes the interconversion of L-alanine and D-alanine. May also act on other amino acids.</text>
</comment>
<evidence type="ECO:0000256" key="4">
    <source>
        <dbReference type="HAMAP-Rule" id="MF_01201"/>
    </source>
</evidence>
<dbReference type="HAMAP" id="MF_01201">
    <property type="entry name" value="Ala_racemase"/>
    <property type="match status" value="1"/>
</dbReference>
<keyword evidence="3 4" id="KW-0413">Isomerase</keyword>
<comment type="caution">
    <text evidence="6">The sequence shown here is derived from an EMBL/GenBank/DDBJ whole genome shotgun (WGS) entry which is preliminary data.</text>
</comment>
<evidence type="ECO:0000259" key="5">
    <source>
        <dbReference type="SMART" id="SM01005"/>
    </source>
</evidence>
<accession>A0ABS5KCE8</accession>
<dbReference type="Proteomes" id="UP000721861">
    <property type="component" value="Unassembled WGS sequence"/>
</dbReference>
<evidence type="ECO:0000256" key="3">
    <source>
        <dbReference type="ARBA" id="ARBA00023235"/>
    </source>
</evidence>
<reference evidence="6 7" key="1">
    <citation type="journal article" date="2014" name="Int. J. Syst. Evol. Microbiol.">
        <title>Carboxylicivirga gen. nov. in the family Marinilabiliaceae with two novel species, Carboxylicivirga mesophila sp. nov. and Carboxylicivirga taeanensis sp. nov., and reclassification of Cytophaga fermentans as Saccharicrinis fermentans gen. nov., comb. nov.</title>
        <authorList>
            <person name="Yang S.H."/>
            <person name="Seo H.S."/>
            <person name="Woo J.H."/>
            <person name="Oh H.M."/>
            <person name="Jang H."/>
            <person name="Lee J.H."/>
            <person name="Kim S.J."/>
            <person name="Kwon K.K."/>
        </authorList>
    </citation>
    <scope>NUCLEOTIDE SEQUENCE [LARGE SCALE GENOMIC DNA]</scope>
    <source>
        <strain evidence="6 7">JCM 18290</strain>
    </source>
</reference>
<dbReference type="GO" id="GO:0008784">
    <property type="term" value="F:alanine racemase activity"/>
    <property type="evidence" value="ECO:0007669"/>
    <property type="project" value="UniProtKB-EC"/>
</dbReference>
<dbReference type="CDD" id="cd00430">
    <property type="entry name" value="PLPDE_III_AR"/>
    <property type="match status" value="1"/>
</dbReference>
<keyword evidence="2 4" id="KW-0663">Pyridoxal phosphate</keyword>
<dbReference type="EMBL" id="JAGUCN010000013">
    <property type="protein sequence ID" value="MBS2212206.1"/>
    <property type="molecule type" value="Genomic_DNA"/>
</dbReference>
<dbReference type="Gene3D" id="2.40.37.10">
    <property type="entry name" value="Lyase, Ornithine Decarboxylase, Chain A, domain 1"/>
    <property type="match status" value="1"/>
</dbReference>
<protein>
    <recommendedName>
        <fullName evidence="4">Alanine racemase</fullName>
        <ecNumber evidence="4">5.1.1.1</ecNumber>
    </recommendedName>
</protein>
<dbReference type="Pfam" id="PF01168">
    <property type="entry name" value="Ala_racemase_N"/>
    <property type="match status" value="1"/>
</dbReference>
<dbReference type="Gene3D" id="3.20.20.10">
    <property type="entry name" value="Alanine racemase"/>
    <property type="match status" value="1"/>
</dbReference>
<proteinExistence type="inferred from homology"/>
<dbReference type="InterPro" id="IPR009006">
    <property type="entry name" value="Ala_racemase/Decarboxylase_C"/>
</dbReference>
<dbReference type="SUPFAM" id="SSF51419">
    <property type="entry name" value="PLP-binding barrel"/>
    <property type="match status" value="1"/>
</dbReference>
<evidence type="ECO:0000313" key="7">
    <source>
        <dbReference type="Proteomes" id="UP000721861"/>
    </source>
</evidence>
<sequence>MNKTSLMTLDSEAVKNNIQFLKKKIGSKVKLSSVVKANAYGHGIEHLVPVLEEAGVDHFSVFSFDEALRVRQCTKLAPTILIMGWIGNEDLARAINYGFEFFVFSLERLQLTFNVAKAQKCSAKIHLEAETGMNRSGLNMKELKKAISIIKADPKHFELAGFCTHLSGAESISNHLRIQKQLKKYSKMLAMLENEQLTPRYKHVANSAATFVFPKARFDLVRIGIMQYGFWSSAETFIHYIQNQKTKEDPLQRILSWKSRVMAIKNVITGEFIGYGIYYLAQSDIKTALVPIGYACGYSRSLSNKGRVLISGHRCSVIGLVNMNMIIVDITNVPDVAEGDEVVIIGKQGDLEIKVSAFSNISDELNYEVLAHLPGDIERRVV</sequence>
<dbReference type="PANTHER" id="PTHR30511">
    <property type="entry name" value="ALANINE RACEMASE"/>
    <property type="match status" value="1"/>
</dbReference>
<feature type="active site" description="Proton acceptor; specific for D-alanine" evidence="4">
    <location>
        <position position="36"/>
    </location>
</feature>
<feature type="domain" description="Alanine racemase C-terminal" evidence="5">
    <location>
        <begin position="254"/>
        <end position="382"/>
    </location>
</feature>
<dbReference type="PROSITE" id="PS00395">
    <property type="entry name" value="ALANINE_RACEMASE"/>
    <property type="match status" value="1"/>
</dbReference>
<keyword evidence="7" id="KW-1185">Reference proteome</keyword>
<dbReference type="InterPro" id="IPR000821">
    <property type="entry name" value="Ala_racemase"/>
</dbReference>
<dbReference type="InterPro" id="IPR020622">
    <property type="entry name" value="Ala_racemase_pyridoxalP-BS"/>
</dbReference>
<evidence type="ECO:0000256" key="2">
    <source>
        <dbReference type="ARBA" id="ARBA00022898"/>
    </source>
</evidence>
<name>A0ABS5KCE8_9BACT</name>
<feature type="active site" description="Proton acceptor; specific for L-alanine" evidence="4">
    <location>
        <position position="275"/>
    </location>
</feature>
<dbReference type="SUPFAM" id="SSF50621">
    <property type="entry name" value="Alanine racemase C-terminal domain-like"/>
    <property type="match status" value="1"/>
</dbReference>
<dbReference type="PRINTS" id="PR00992">
    <property type="entry name" value="ALARACEMASE"/>
</dbReference>
<dbReference type="Pfam" id="PF00842">
    <property type="entry name" value="Ala_racemase_C"/>
    <property type="match status" value="1"/>
</dbReference>
<dbReference type="InterPro" id="IPR029066">
    <property type="entry name" value="PLP-binding_barrel"/>
</dbReference>
<feature type="binding site" evidence="4">
    <location>
        <position position="135"/>
    </location>
    <ligand>
        <name>substrate</name>
    </ligand>
</feature>
<comment type="similarity">
    <text evidence="4">Belongs to the alanine racemase family.</text>
</comment>
<dbReference type="NCBIfam" id="TIGR00492">
    <property type="entry name" value="alr"/>
    <property type="match status" value="1"/>
</dbReference>
<dbReference type="RefSeq" id="WP_212228710.1">
    <property type="nucleotide sequence ID" value="NZ_JAGUCN010000013.1"/>
</dbReference>